<dbReference type="EMBL" id="JABSTQ010005271">
    <property type="protein sequence ID" value="KAG0439712.1"/>
    <property type="molecule type" value="Genomic_DNA"/>
</dbReference>
<organism evidence="1 2">
    <name type="scientific">Ixodes persulcatus</name>
    <name type="common">Taiga tick</name>
    <dbReference type="NCBI Taxonomy" id="34615"/>
    <lineage>
        <taxon>Eukaryota</taxon>
        <taxon>Metazoa</taxon>
        <taxon>Ecdysozoa</taxon>
        <taxon>Arthropoda</taxon>
        <taxon>Chelicerata</taxon>
        <taxon>Arachnida</taxon>
        <taxon>Acari</taxon>
        <taxon>Parasitiformes</taxon>
        <taxon>Ixodida</taxon>
        <taxon>Ixodoidea</taxon>
        <taxon>Ixodidae</taxon>
        <taxon>Ixodinae</taxon>
        <taxon>Ixodes</taxon>
    </lineage>
</organism>
<dbReference type="Proteomes" id="UP000805193">
    <property type="component" value="Unassembled WGS sequence"/>
</dbReference>
<evidence type="ECO:0000313" key="1">
    <source>
        <dbReference type="EMBL" id="KAG0439712.1"/>
    </source>
</evidence>
<gene>
    <name evidence="1" type="ORF">HPB47_016555</name>
</gene>
<feature type="non-terminal residue" evidence="1">
    <location>
        <position position="1"/>
    </location>
</feature>
<keyword evidence="2" id="KW-1185">Reference proteome</keyword>
<evidence type="ECO:0000313" key="2">
    <source>
        <dbReference type="Proteomes" id="UP000805193"/>
    </source>
</evidence>
<comment type="caution">
    <text evidence="1">The sequence shown here is derived from an EMBL/GenBank/DDBJ whole genome shotgun (WGS) entry which is preliminary data.</text>
</comment>
<sequence>DRRPGRWTNHHKTKPPKERNLDHHTASLHPHQCTAAPPSSLITADLKGIPVFFKPNSSKACLWRVNPNEVAKEIIDVTQKKLLSHRMNKESSLSWRQVYPTPTHGIRKISKEYRSSIPAEIY</sequence>
<proteinExistence type="predicted"/>
<reference evidence="1 2" key="1">
    <citation type="journal article" date="2020" name="Cell">
        <title>Large-Scale Comparative Analyses of Tick Genomes Elucidate Their Genetic Diversity and Vector Capacities.</title>
        <authorList>
            <consortium name="Tick Genome and Microbiome Consortium (TIGMIC)"/>
            <person name="Jia N."/>
            <person name="Wang J."/>
            <person name="Shi W."/>
            <person name="Du L."/>
            <person name="Sun Y."/>
            <person name="Zhan W."/>
            <person name="Jiang J.F."/>
            <person name="Wang Q."/>
            <person name="Zhang B."/>
            <person name="Ji P."/>
            <person name="Bell-Sakyi L."/>
            <person name="Cui X.M."/>
            <person name="Yuan T.T."/>
            <person name="Jiang B.G."/>
            <person name="Yang W.F."/>
            <person name="Lam T.T."/>
            <person name="Chang Q.C."/>
            <person name="Ding S.J."/>
            <person name="Wang X.J."/>
            <person name="Zhu J.G."/>
            <person name="Ruan X.D."/>
            <person name="Zhao L."/>
            <person name="Wei J.T."/>
            <person name="Ye R.Z."/>
            <person name="Que T.C."/>
            <person name="Du C.H."/>
            <person name="Zhou Y.H."/>
            <person name="Cheng J.X."/>
            <person name="Dai P.F."/>
            <person name="Guo W.B."/>
            <person name="Han X.H."/>
            <person name="Huang E.J."/>
            <person name="Li L.F."/>
            <person name="Wei W."/>
            <person name="Gao Y.C."/>
            <person name="Liu J.Z."/>
            <person name="Shao H.Z."/>
            <person name="Wang X."/>
            <person name="Wang C.C."/>
            <person name="Yang T.C."/>
            <person name="Huo Q.B."/>
            <person name="Li W."/>
            <person name="Chen H.Y."/>
            <person name="Chen S.E."/>
            <person name="Zhou L.G."/>
            <person name="Ni X.B."/>
            <person name="Tian J.H."/>
            <person name="Sheng Y."/>
            <person name="Liu T."/>
            <person name="Pan Y.S."/>
            <person name="Xia L.Y."/>
            <person name="Li J."/>
            <person name="Zhao F."/>
            <person name="Cao W.C."/>
        </authorList>
    </citation>
    <scope>NUCLEOTIDE SEQUENCE [LARGE SCALE GENOMIC DNA]</scope>
    <source>
        <strain evidence="1">Iper-2018</strain>
    </source>
</reference>
<accession>A0AC60QQL2</accession>
<name>A0AC60QQL2_IXOPE</name>
<protein>
    <submittedName>
        <fullName evidence="1">Uncharacterized protein</fullName>
    </submittedName>
</protein>